<feature type="transmembrane region" description="Helical" evidence="1">
    <location>
        <begin position="162"/>
        <end position="181"/>
    </location>
</feature>
<proteinExistence type="predicted"/>
<accession>G0EMF0</accession>
<protein>
    <submittedName>
        <fullName evidence="2">Uncharacterized protein</fullName>
    </submittedName>
</protein>
<sequence length="222" mass="26464">MMMNINEFYKNIKKKYPNTKEVLEQLDEIKDMLNSKVQHYVKNGMKYEEACSKSIDELGNIDEVFEDISKDAKIVHNLYIKILTALISSFSTALLAFIVGLIVNNLSFFNETTKIGYKLTMPYFYLVLFIYIVIYSFWNFSDNIKPKIRKYSYDIYKINLKNSIIAVIIYSVIMIIVNIITYQYNNYLWFIWAFNGILNWTISIIADYHLFRSRIFEYTEKF</sequence>
<dbReference type="HOGENOM" id="CLU_1264922_0_0_12"/>
<keyword evidence="1" id="KW-1133">Transmembrane helix</keyword>
<feature type="transmembrane region" description="Helical" evidence="1">
    <location>
        <begin position="187"/>
        <end position="211"/>
    </location>
</feature>
<keyword evidence="1" id="KW-0812">Transmembrane</keyword>
<keyword evidence="1" id="KW-0472">Membrane</keyword>
<name>G0EMF0_BRAIP</name>
<gene>
    <name evidence="2" type="ordered locus">Bint_2315</name>
</gene>
<dbReference type="Proteomes" id="UP000008522">
    <property type="component" value="Chromosome"/>
</dbReference>
<feature type="transmembrane region" description="Helical" evidence="1">
    <location>
        <begin position="78"/>
        <end position="103"/>
    </location>
</feature>
<dbReference type="KEGG" id="bip:Bint_2315"/>
<keyword evidence="3" id="KW-1185">Reference proteome</keyword>
<organism evidence="2 3">
    <name type="scientific">Brachyspira intermedia (strain ATCC 51140 / PWS/A)</name>
    <name type="common">Serpulina intermedia</name>
    <dbReference type="NCBI Taxonomy" id="1045858"/>
    <lineage>
        <taxon>Bacteria</taxon>
        <taxon>Pseudomonadati</taxon>
        <taxon>Spirochaetota</taxon>
        <taxon>Spirochaetia</taxon>
        <taxon>Brachyspirales</taxon>
        <taxon>Brachyspiraceae</taxon>
        <taxon>Brachyspira</taxon>
    </lineage>
</organism>
<feature type="transmembrane region" description="Helical" evidence="1">
    <location>
        <begin position="123"/>
        <end position="141"/>
    </location>
</feature>
<dbReference type="InterPro" id="IPR047928">
    <property type="entry name" value="Perm_prefix_1"/>
</dbReference>
<dbReference type="EMBL" id="CP002874">
    <property type="protein sequence ID" value="AEM22921.1"/>
    <property type="molecule type" value="Genomic_DNA"/>
</dbReference>
<reference evidence="2 3" key="1">
    <citation type="journal article" date="2011" name="BMC Genomics">
        <title>Complete genome sequence of Brachyspira intermedia reveals unique genomic features in Brachyspira species and phage-mediated horizontal gene transfer.</title>
        <authorList>
            <person name="Hafstrom T."/>
            <person name="Jansson D.S."/>
            <person name="Segerman B."/>
        </authorList>
    </citation>
    <scope>NUCLEOTIDE SEQUENCE [LARGE SCALE GENOMIC DNA]</scope>
    <source>
        <strain evidence="3">ATCC 51140 / PWS/A</strain>
    </source>
</reference>
<evidence type="ECO:0000313" key="3">
    <source>
        <dbReference type="Proteomes" id="UP000008522"/>
    </source>
</evidence>
<dbReference type="AlphaFoldDB" id="G0EMF0"/>
<dbReference type="PATRIC" id="fig|1045858.4.peg.2318"/>
<evidence type="ECO:0000256" key="1">
    <source>
        <dbReference type="SAM" id="Phobius"/>
    </source>
</evidence>
<evidence type="ECO:0000313" key="2">
    <source>
        <dbReference type="EMBL" id="AEM22921.1"/>
    </source>
</evidence>
<dbReference type="NCBIfam" id="NF038403">
    <property type="entry name" value="perm_prefix_1"/>
    <property type="match status" value="1"/>
</dbReference>